<keyword evidence="1 5" id="KW-0378">Hydrolase</keyword>
<dbReference type="InterPro" id="IPR012341">
    <property type="entry name" value="6hp_glycosidase-like_sf"/>
</dbReference>
<dbReference type="Pfam" id="PF07470">
    <property type="entry name" value="Glyco_hydro_88"/>
    <property type="match status" value="1"/>
</dbReference>
<evidence type="ECO:0000313" key="5">
    <source>
        <dbReference type="EMBL" id="KAA5542867.1"/>
    </source>
</evidence>
<dbReference type="InterPro" id="IPR010905">
    <property type="entry name" value="Glyco_hydro_88"/>
</dbReference>
<accession>A0A5M6D5T3</accession>
<comment type="similarity">
    <text evidence="2">Belongs to the glycosyl hydrolase 88 family.</text>
</comment>
<dbReference type="InterPro" id="IPR052369">
    <property type="entry name" value="UG_Glycosaminoglycan_Hydrolase"/>
</dbReference>
<sequence length="400" mass="45263">MKISYKLMAVLGLISIFAFVQYASVPVKSAMQAVQVHLANMAKTNTDLTKYPRSTKKDGTIATTASRDWTSGFFPGSLWLTYEYTKDKKWETLARQWTAGLEKEQFNKGTHDLGFMIFCSFGNGYRLTKDPKYKDIIIQASKSLITRFNKKAGVIRSWDHNRDKWDYPVIIDNMMNLEMLYWASKQTGDPIYANVATTHALTTLKHHFRPDYSSFHVVDYDTLTGQVRKKTTHQGYSDASAWARGQAWGLYGYTVTYRETKDPRFLKQAQAIADFFINHKNTPADKIPYWDFDAPARADLPRDASAAAIAASGLLELSKYSGAKGETYKKAASQMLASLASPAYLAKANTNNNFVLMHSTGHLPNNSEIDVPLNYADYYFIEGLMRWEQMNKTKAPAKKG</sequence>
<evidence type="ECO:0000256" key="2">
    <source>
        <dbReference type="ARBA" id="ARBA00038358"/>
    </source>
</evidence>
<dbReference type="AlphaFoldDB" id="A0A5M6D5T3"/>
<dbReference type="InterPro" id="IPR008928">
    <property type="entry name" value="6-hairpin_glycosidase_sf"/>
</dbReference>
<feature type="binding site" evidence="4">
    <location>
        <position position="232"/>
    </location>
    <ligand>
        <name>substrate</name>
    </ligand>
</feature>
<evidence type="ECO:0000256" key="4">
    <source>
        <dbReference type="PIRSR" id="PIRSR610905-2"/>
    </source>
</evidence>
<gene>
    <name evidence="5" type="ORF">F0145_18180</name>
</gene>
<feature type="active site" description="Nucleophile" evidence="3">
    <location>
        <position position="112"/>
    </location>
</feature>
<name>A0A5M6D5T3_9BACT</name>
<dbReference type="Proteomes" id="UP000323426">
    <property type="component" value="Unassembled WGS sequence"/>
</dbReference>
<dbReference type="RefSeq" id="WP_150090569.1">
    <property type="nucleotide sequence ID" value="NZ_VWSF01000016.1"/>
</dbReference>
<organism evidence="5 6">
    <name type="scientific">Adhaeribacter rhizoryzae</name>
    <dbReference type="NCBI Taxonomy" id="2607907"/>
    <lineage>
        <taxon>Bacteria</taxon>
        <taxon>Pseudomonadati</taxon>
        <taxon>Bacteroidota</taxon>
        <taxon>Cytophagia</taxon>
        <taxon>Cytophagales</taxon>
        <taxon>Hymenobacteraceae</taxon>
        <taxon>Adhaeribacter</taxon>
    </lineage>
</organism>
<dbReference type="EMBL" id="VWSF01000016">
    <property type="protein sequence ID" value="KAA5542867.1"/>
    <property type="molecule type" value="Genomic_DNA"/>
</dbReference>
<dbReference type="Gene3D" id="1.50.10.10">
    <property type="match status" value="1"/>
</dbReference>
<feature type="binding site" evidence="4">
    <location>
        <position position="112"/>
    </location>
    <ligand>
        <name>substrate</name>
    </ligand>
</feature>
<feature type="binding site" evidence="4">
    <location>
        <position position="244"/>
    </location>
    <ligand>
        <name>substrate</name>
    </ligand>
</feature>
<proteinExistence type="inferred from homology"/>
<reference evidence="5 6" key="1">
    <citation type="submission" date="2019-09" db="EMBL/GenBank/DDBJ databases">
        <title>Genome sequence and assembly of Adhaeribacter sp.</title>
        <authorList>
            <person name="Chhetri G."/>
        </authorList>
    </citation>
    <scope>NUCLEOTIDE SEQUENCE [LARGE SCALE GENOMIC DNA]</scope>
    <source>
        <strain evidence="5 6">DK36</strain>
    </source>
</reference>
<protein>
    <submittedName>
        <fullName evidence="5">Glucuronyl hydrolase</fullName>
    </submittedName>
</protein>
<keyword evidence="6" id="KW-1185">Reference proteome</keyword>
<feature type="binding site" evidence="4">
    <location>
        <position position="172"/>
    </location>
    <ligand>
        <name>substrate</name>
    </ligand>
</feature>
<dbReference type="GO" id="GO:0000272">
    <property type="term" value="P:polysaccharide catabolic process"/>
    <property type="evidence" value="ECO:0007669"/>
    <property type="project" value="TreeGrafter"/>
</dbReference>
<evidence type="ECO:0000256" key="3">
    <source>
        <dbReference type="PIRSR" id="PIRSR610905-1"/>
    </source>
</evidence>
<feature type="active site" description="Proton donor" evidence="3">
    <location>
        <position position="172"/>
    </location>
</feature>
<dbReference type="PANTHER" id="PTHR36845">
    <property type="entry name" value="HYDROLASE, PUTATIVE (AFU_ORTHOLOGUE AFUA_7G05090)-RELATED"/>
    <property type="match status" value="1"/>
</dbReference>
<comment type="caution">
    <text evidence="5">The sequence shown here is derived from an EMBL/GenBank/DDBJ whole genome shotgun (WGS) entry which is preliminary data.</text>
</comment>
<feature type="binding site" evidence="4">
    <location>
        <position position="248"/>
    </location>
    <ligand>
        <name>substrate</name>
    </ligand>
</feature>
<dbReference type="SUPFAM" id="SSF48208">
    <property type="entry name" value="Six-hairpin glycosidases"/>
    <property type="match status" value="1"/>
</dbReference>
<evidence type="ECO:0000313" key="6">
    <source>
        <dbReference type="Proteomes" id="UP000323426"/>
    </source>
</evidence>
<evidence type="ECO:0000256" key="1">
    <source>
        <dbReference type="ARBA" id="ARBA00022801"/>
    </source>
</evidence>
<dbReference type="PANTHER" id="PTHR36845:SF1">
    <property type="entry name" value="HYDROLASE, PUTATIVE (AFU_ORTHOLOGUE AFUA_7G05090)-RELATED"/>
    <property type="match status" value="1"/>
</dbReference>
<dbReference type="GO" id="GO:0052757">
    <property type="term" value="F:chondroitin hydrolase activity"/>
    <property type="evidence" value="ECO:0007669"/>
    <property type="project" value="TreeGrafter"/>
</dbReference>